<dbReference type="PANTHER" id="PTHR32470">
    <property type="entry name" value="ADH DEHYDROGENASE [UBIQUINONE] 1 ALPHA SUBCOMPLEX ASSEMBLY FACTOR 2"/>
    <property type="match status" value="1"/>
</dbReference>
<proteinExistence type="predicted"/>
<accession>A0AAD5VBN5</accession>
<dbReference type="InterPro" id="IPR052618">
    <property type="entry name" value="ComplexI_NDUFA12"/>
</dbReference>
<name>A0AAD5VBN5_9APHY</name>
<dbReference type="AlphaFoldDB" id="A0AAD5VBN5"/>
<feature type="region of interest" description="Disordered" evidence="1">
    <location>
        <begin position="76"/>
        <end position="154"/>
    </location>
</feature>
<gene>
    <name evidence="2" type="ORF">NLI96_g799</name>
</gene>
<dbReference type="GO" id="GO:0005739">
    <property type="term" value="C:mitochondrion"/>
    <property type="evidence" value="ECO:0007669"/>
    <property type="project" value="TreeGrafter"/>
</dbReference>
<dbReference type="Proteomes" id="UP001212997">
    <property type="component" value="Unassembled WGS sequence"/>
</dbReference>
<protein>
    <submittedName>
        <fullName evidence="2">Uncharacterized protein</fullName>
    </submittedName>
</protein>
<evidence type="ECO:0000313" key="3">
    <source>
        <dbReference type="Proteomes" id="UP001212997"/>
    </source>
</evidence>
<feature type="compositionally biased region" description="Polar residues" evidence="1">
    <location>
        <begin position="118"/>
        <end position="133"/>
    </location>
</feature>
<keyword evidence="3" id="KW-1185">Reference proteome</keyword>
<reference evidence="2" key="1">
    <citation type="submission" date="2022-07" db="EMBL/GenBank/DDBJ databases">
        <title>Genome Sequence of Physisporinus lineatus.</title>
        <authorList>
            <person name="Buettner E."/>
        </authorList>
    </citation>
    <scope>NUCLEOTIDE SEQUENCE</scope>
    <source>
        <strain evidence="2">VT162</strain>
    </source>
</reference>
<sequence length="154" mass="17400">MWTYVAGEKRLPVQWSSWLTHTRIQPPTIEVRMQFWKTASLFTYAQGYMQELIADLERQKRVLMNAAMIEARDREAVAQLSVGSSHQSLPLPRSPATEAPVQSTREDSQSAPDPSPVIASSPSPKEATQQPDPWSQARPDETQSWSPRVIRRGT</sequence>
<evidence type="ECO:0000313" key="2">
    <source>
        <dbReference type="EMBL" id="KAJ3491309.1"/>
    </source>
</evidence>
<dbReference type="PANTHER" id="PTHR32470:SF2">
    <property type="entry name" value="NADH DEHYDROGENASE [UBIQUINONE] 1 ALPHA SUBCOMPLEX ASSEMBLY FACTOR 2"/>
    <property type="match status" value="1"/>
</dbReference>
<dbReference type="GO" id="GO:0032981">
    <property type="term" value="P:mitochondrial respiratory chain complex I assembly"/>
    <property type="evidence" value="ECO:0007669"/>
    <property type="project" value="TreeGrafter"/>
</dbReference>
<evidence type="ECO:0000256" key="1">
    <source>
        <dbReference type="SAM" id="MobiDB-lite"/>
    </source>
</evidence>
<comment type="caution">
    <text evidence="2">The sequence shown here is derived from an EMBL/GenBank/DDBJ whole genome shotgun (WGS) entry which is preliminary data.</text>
</comment>
<organism evidence="2 3">
    <name type="scientific">Meripilus lineatus</name>
    <dbReference type="NCBI Taxonomy" id="2056292"/>
    <lineage>
        <taxon>Eukaryota</taxon>
        <taxon>Fungi</taxon>
        <taxon>Dikarya</taxon>
        <taxon>Basidiomycota</taxon>
        <taxon>Agaricomycotina</taxon>
        <taxon>Agaricomycetes</taxon>
        <taxon>Polyporales</taxon>
        <taxon>Meripilaceae</taxon>
        <taxon>Meripilus</taxon>
    </lineage>
</organism>
<dbReference type="EMBL" id="JANAWD010000014">
    <property type="protein sequence ID" value="KAJ3491309.1"/>
    <property type="molecule type" value="Genomic_DNA"/>
</dbReference>